<name>A0A382R9N3_9ZZZZ</name>
<keyword evidence="1" id="KW-1133">Transmembrane helix</keyword>
<keyword evidence="1" id="KW-0812">Transmembrane</keyword>
<sequence length="58" mass="6527">MARWVGVEYLGIYSLANSIILIAEVLAKMGLETGIMRFVSRLDPQQNKEHIHRIVSSA</sequence>
<dbReference type="AlphaFoldDB" id="A0A382R9N3"/>
<proteinExistence type="predicted"/>
<organism evidence="2">
    <name type="scientific">marine metagenome</name>
    <dbReference type="NCBI Taxonomy" id="408172"/>
    <lineage>
        <taxon>unclassified sequences</taxon>
        <taxon>metagenomes</taxon>
        <taxon>ecological metagenomes</taxon>
    </lineage>
</organism>
<reference evidence="2" key="1">
    <citation type="submission" date="2018-05" db="EMBL/GenBank/DDBJ databases">
        <authorList>
            <person name="Lanie J.A."/>
            <person name="Ng W.-L."/>
            <person name="Kazmierczak K.M."/>
            <person name="Andrzejewski T.M."/>
            <person name="Davidsen T.M."/>
            <person name="Wayne K.J."/>
            <person name="Tettelin H."/>
            <person name="Glass J.I."/>
            <person name="Rusch D."/>
            <person name="Podicherti R."/>
            <person name="Tsui H.-C.T."/>
            <person name="Winkler M.E."/>
        </authorList>
    </citation>
    <scope>NUCLEOTIDE SEQUENCE</scope>
</reference>
<protein>
    <submittedName>
        <fullName evidence="2">Uncharacterized protein</fullName>
    </submittedName>
</protein>
<dbReference type="EMBL" id="UINC01120098">
    <property type="protein sequence ID" value="SVC94366.1"/>
    <property type="molecule type" value="Genomic_DNA"/>
</dbReference>
<gene>
    <name evidence="2" type="ORF">METZ01_LOCUS347220</name>
</gene>
<evidence type="ECO:0000313" key="2">
    <source>
        <dbReference type="EMBL" id="SVC94366.1"/>
    </source>
</evidence>
<feature type="transmembrane region" description="Helical" evidence="1">
    <location>
        <begin position="12"/>
        <end position="31"/>
    </location>
</feature>
<evidence type="ECO:0000256" key="1">
    <source>
        <dbReference type="SAM" id="Phobius"/>
    </source>
</evidence>
<feature type="non-terminal residue" evidence="2">
    <location>
        <position position="58"/>
    </location>
</feature>
<accession>A0A382R9N3</accession>
<keyword evidence="1" id="KW-0472">Membrane</keyword>